<evidence type="ECO:0000313" key="2">
    <source>
        <dbReference type="EMBL" id="KZP21218.1"/>
    </source>
</evidence>
<dbReference type="InterPro" id="IPR033468">
    <property type="entry name" value="Metaxin_GST"/>
</dbReference>
<dbReference type="EMBL" id="KV417549">
    <property type="protein sequence ID" value="KZP21218.1"/>
    <property type="molecule type" value="Genomic_DNA"/>
</dbReference>
<evidence type="ECO:0000259" key="1">
    <source>
        <dbReference type="Pfam" id="PF17171"/>
    </source>
</evidence>
<dbReference type="AlphaFoldDB" id="A0A166JU50"/>
<dbReference type="SUPFAM" id="SSF47616">
    <property type="entry name" value="GST C-terminal domain-like"/>
    <property type="match status" value="1"/>
</dbReference>
<name>A0A166JU50_9AGAM</name>
<organism evidence="2 3">
    <name type="scientific">Athelia psychrophila</name>
    <dbReference type="NCBI Taxonomy" id="1759441"/>
    <lineage>
        <taxon>Eukaryota</taxon>
        <taxon>Fungi</taxon>
        <taxon>Dikarya</taxon>
        <taxon>Basidiomycota</taxon>
        <taxon>Agaricomycotina</taxon>
        <taxon>Agaricomycetes</taxon>
        <taxon>Agaricomycetidae</taxon>
        <taxon>Atheliales</taxon>
        <taxon>Atheliaceae</taxon>
        <taxon>Athelia</taxon>
    </lineage>
</organism>
<dbReference type="InterPro" id="IPR036282">
    <property type="entry name" value="Glutathione-S-Trfase_C_sf"/>
</dbReference>
<dbReference type="InterPro" id="IPR050931">
    <property type="entry name" value="Mito_Protein_Transport_Metaxin"/>
</dbReference>
<dbReference type="Proteomes" id="UP000076532">
    <property type="component" value="Unassembled WGS sequence"/>
</dbReference>
<sequence length="294" mass="31994">MSSIFTIPAPLKAFYSHFPLKTWDPIYPANASVNAITRPTLWILPPRAPYADTEQLPLSSDVECLKWQAFLALRGLTNIAVRSDVSPDGGIDGRLPNLHVPREASPDDGGGELLAAHMIPGWVDKSIGDADPLEGYKDEATKDESHAWVSLLEGKVHAALVVSQPEHSFITSIFMQETLAPYGSPLSAILSPPPPPLSGFSSLLPPYGTHVSAAAIELQYKDAISSLSERLGTDKWFLTSENPTALDALLFAYLHTILHTKSANALRLEITRRVNLVAWERRVRAQVAAAFISA</sequence>
<dbReference type="PANTHER" id="PTHR12289">
    <property type="entry name" value="METAXIN RELATED"/>
    <property type="match status" value="1"/>
</dbReference>
<dbReference type="Pfam" id="PF17171">
    <property type="entry name" value="GST_C_6"/>
    <property type="match status" value="1"/>
</dbReference>
<protein>
    <recommendedName>
        <fullName evidence="1">Metaxin glutathione S-transferase domain-containing protein</fullName>
    </recommendedName>
</protein>
<reference evidence="2 3" key="1">
    <citation type="journal article" date="2016" name="Mol. Biol. Evol.">
        <title>Comparative Genomics of Early-Diverging Mushroom-Forming Fungi Provides Insights into the Origins of Lignocellulose Decay Capabilities.</title>
        <authorList>
            <person name="Nagy L.G."/>
            <person name="Riley R."/>
            <person name="Tritt A."/>
            <person name="Adam C."/>
            <person name="Daum C."/>
            <person name="Floudas D."/>
            <person name="Sun H."/>
            <person name="Yadav J.S."/>
            <person name="Pangilinan J."/>
            <person name="Larsson K.H."/>
            <person name="Matsuura K."/>
            <person name="Barry K."/>
            <person name="Labutti K."/>
            <person name="Kuo R."/>
            <person name="Ohm R.A."/>
            <person name="Bhattacharya S.S."/>
            <person name="Shirouzu T."/>
            <person name="Yoshinaga Y."/>
            <person name="Martin F.M."/>
            <person name="Grigoriev I.V."/>
            <person name="Hibbett D.S."/>
        </authorList>
    </citation>
    <scope>NUCLEOTIDE SEQUENCE [LARGE SCALE GENOMIC DNA]</scope>
    <source>
        <strain evidence="2 3">CBS 109695</strain>
    </source>
</reference>
<dbReference type="GO" id="GO:0007005">
    <property type="term" value="P:mitochondrion organization"/>
    <property type="evidence" value="ECO:0007669"/>
    <property type="project" value="TreeGrafter"/>
</dbReference>
<feature type="domain" description="Metaxin glutathione S-transferase" evidence="1">
    <location>
        <begin position="221"/>
        <end position="283"/>
    </location>
</feature>
<gene>
    <name evidence="2" type="ORF">FIBSPDRAFT_931841</name>
</gene>
<evidence type="ECO:0000313" key="3">
    <source>
        <dbReference type="Proteomes" id="UP000076532"/>
    </source>
</evidence>
<dbReference type="STRING" id="436010.A0A166JU50"/>
<keyword evidence="3" id="KW-1185">Reference proteome</keyword>
<dbReference type="GO" id="GO:0001401">
    <property type="term" value="C:SAM complex"/>
    <property type="evidence" value="ECO:0007669"/>
    <property type="project" value="TreeGrafter"/>
</dbReference>
<dbReference type="PANTHER" id="PTHR12289:SF77">
    <property type="entry name" value="METAXIN-2"/>
    <property type="match status" value="1"/>
</dbReference>
<dbReference type="OrthoDB" id="198787at2759"/>
<accession>A0A166JU50</accession>
<proteinExistence type="predicted"/>